<feature type="transmembrane region" description="Helical" evidence="1">
    <location>
        <begin position="41"/>
        <end position="60"/>
    </location>
</feature>
<sequence length="135" mass="15191">MRNALYTVGAPILQSAISTMLGVMFLASAESYMFKSFLKTIFLVILLGVLHGLVVLPVLLTSFHCSCDMNDNIKGHEDKMKRHSLFLTRPAIQFVAGQDLFKPLAAGYQLRYLVFFKDAEKSSKDYESDTVFSRN</sequence>
<keyword evidence="1" id="KW-0472">Membrane</keyword>
<dbReference type="GO" id="GO:0005886">
    <property type="term" value="C:plasma membrane"/>
    <property type="evidence" value="ECO:0007669"/>
    <property type="project" value="TreeGrafter"/>
</dbReference>
<protein>
    <submittedName>
        <fullName evidence="2">Uncharacterized protein</fullName>
    </submittedName>
</protein>
<proteinExistence type="predicted"/>
<evidence type="ECO:0000256" key="1">
    <source>
        <dbReference type="SAM" id="Phobius"/>
    </source>
</evidence>
<dbReference type="GO" id="GO:0018996">
    <property type="term" value="P:molting cycle, collagen and cuticulin-based cuticle"/>
    <property type="evidence" value="ECO:0007669"/>
    <property type="project" value="TreeGrafter"/>
</dbReference>
<evidence type="ECO:0000313" key="2">
    <source>
        <dbReference type="EMBL" id="KAJ1348545.1"/>
    </source>
</evidence>
<dbReference type="Proteomes" id="UP001196413">
    <property type="component" value="Unassembled WGS sequence"/>
</dbReference>
<evidence type="ECO:0000313" key="3">
    <source>
        <dbReference type="Proteomes" id="UP001196413"/>
    </source>
</evidence>
<keyword evidence="1" id="KW-1133">Transmembrane helix</keyword>
<dbReference type="GO" id="GO:0030659">
    <property type="term" value="C:cytoplasmic vesicle membrane"/>
    <property type="evidence" value="ECO:0007669"/>
    <property type="project" value="TreeGrafter"/>
</dbReference>
<name>A0AAD5LZT4_PARTN</name>
<dbReference type="InterPro" id="IPR051697">
    <property type="entry name" value="Patched_domain-protein"/>
</dbReference>
<gene>
    <name evidence="2" type="ORF">KIN20_003870</name>
</gene>
<keyword evidence="3" id="KW-1185">Reference proteome</keyword>
<dbReference type="Gene3D" id="1.20.1640.10">
    <property type="entry name" value="Multidrug efflux transporter AcrB transmembrane domain"/>
    <property type="match status" value="1"/>
</dbReference>
<dbReference type="SUPFAM" id="SSF82866">
    <property type="entry name" value="Multidrug efflux transporter AcrB transmembrane domain"/>
    <property type="match status" value="1"/>
</dbReference>
<accession>A0AAD5LZT4</accession>
<feature type="transmembrane region" description="Helical" evidence="1">
    <location>
        <begin position="12"/>
        <end position="29"/>
    </location>
</feature>
<dbReference type="GO" id="GO:0006897">
    <property type="term" value="P:endocytosis"/>
    <property type="evidence" value="ECO:0007669"/>
    <property type="project" value="TreeGrafter"/>
</dbReference>
<dbReference type="AlphaFoldDB" id="A0AAD5LZT4"/>
<keyword evidence="1" id="KW-0812">Transmembrane</keyword>
<organism evidence="2 3">
    <name type="scientific">Parelaphostrongylus tenuis</name>
    <name type="common">Meningeal worm</name>
    <dbReference type="NCBI Taxonomy" id="148309"/>
    <lineage>
        <taxon>Eukaryota</taxon>
        <taxon>Metazoa</taxon>
        <taxon>Ecdysozoa</taxon>
        <taxon>Nematoda</taxon>
        <taxon>Chromadorea</taxon>
        <taxon>Rhabditida</taxon>
        <taxon>Rhabditina</taxon>
        <taxon>Rhabditomorpha</taxon>
        <taxon>Strongyloidea</taxon>
        <taxon>Metastrongylidae</taxon>
        <taxon>Parelaphostrongylus</taxon>
    </lineage>
</organism>
<dbReference type="PANTHER" id="PTHR10796:SF181">
    <property type="entry name" value="SSD DOMAIN-CONTAINING PROTEIN"/>
    <property type="match status" value="1"/>
</dbReference>
<comment type="caution">
    <text evidence="2">The sequence shown here is derived from an EMBL/GenBank/DDBJ whole genome shotgun (WGS) entry which is preliminary data.</text>
</comment>
<reference evidence="2" key="1">
    <citation type="submission" date="2021-06" db="EMBL/GenBank/DDBJ databases">
        <title>Parelaphostrongylus tenuis whole genome reference sequence.</title>
        <authorList>
            <person name="Garwood T.J."/>
            <person name="Larsen P.A."/>
            <person name="Fountain-Jones N.M."/>
            <person name="Garbe J.R."/>
            <person name="Macchietto M.G."/>
            <person name="Kania S.A."/>
            <person name="Gerhold R.W."/>
            <person name="Richards J.E."/>
            <person name="Wolf T.M."/>
        </authorList>
    </citation>
    <scope>NUCLEOTIDE SEQUENCE</scope>
    <source>
        <strain evidence="2">MNPRO001-30</strain>
        <tissue evidence="2">Meninges</tissue>
    </source>
</reference>
<dbReference type="PANTHER" id="PTHR10796">
    <property type="entry name" value="PATCHED-RELATED"/>
    <property type="match status" value="1"/>
</dbReference>
<dbReference type="EMBL" id="JAHQIW010000518">
    <property type="protein sequence ID" value="KAJ1348545.1"/>
    <property type="molecule type" value="Genomic_DNA"/>
</dbReference>